<dbReference type="EMBL" id="KQ247633">
    <property type="protein sequence ID" value="KNC72068.1"/>
    <property type="molecule type" value="Genomic_DNA"/>
</dbReference>
<keyword evidence="3" id="KW-1185">Reference proteome</keyword>
<reference evidence="2 3" key="1">
    <citation type="submission" date="2011-02" db="EMBL/GenBank/DDBJ databases">
        <title>The Genome Sequence of Sphaeroforma arctica JP610.</title>
        <authorList>
            <consortium name="The Broad Institute Genome Sequencing Platform"/>
            <person name="Russ C."/>
            <person name="Cuomo C."/>
            <person name="Young S.K."/>
            <person name="Zeng Q."/>
            <person name="Gargeya S."/>
            <person name="Alvarado L."/>
            <person name="Berlin A."/>
            <person name="Chapman S.B."/>
            <person name="Chen Z."/>
            <person name="Freedman E."/>
            <person name="Gellesch M."/>
            <person name="Goldberg J."/>
            <person name="Griggs A."/>
            <person name="Gujja S."/>
            <person name="Heilman E."/>
            <person name="Heiman D."/>
            <person name="Howarth C."/>
            <person name="Mehta T."/>
            <person name="Neiman D."/>
            <person name="Pearson M."/>
            <person name="Roberts A."/>
            <person name="Saif S."/>
            <person name="Shea T."/>
            <person name="Shenoy N."/>
            <person name="Sisk P."/>
            <person name="Stolte C."/>
            <person name="Sykes S."/>
            <person name="White J."/>
            <person name="Yandava C."/>
            <person name="Burger G."/>
            <person name="Gray M.W."/>
            <person name="Holland P.W.H."/>
            <person name="King N."/>
            <person name="Lang F.B.F."/>
            <person name="Roger A.J."/>
            <person name="Ruiz-Trillo I."/>
            <person name="Haas B."/>
            <person name="Nusbaum C."/>
            <person name="Birren B."/>
        </authorList>
    </citation>
    <scope>NUCLEOTIDE SEQUENCE [LARGE SCALE GENOMIC DNA]</scope>
    <source>
        <strain evidence="2 3">JP610</strain>
    </source>
</reference>
<evidence type="ECO:0000313" key="2">
    <source>
        <dbReference type="EMBL" id="KNC72068.1"/>
    </source>
</evidence>
<sequence length="130" mass="13556">MGANRSQSALTEANKTQPLQNKGPICLSNINPVAEMDNSVTSTASSATYLSAQSHLLAQSNELASDIVQSSAGTVPAPFAPPKPYGSDPDLAMGGSSSLGLDDDDLMLDCVLYLCYRSVHRVASGYFSAL</sequence>
<accession>A0A0L0F7G6</accession>
<feature type="non-terminal residue" evidence="2">
    <location>
        <position position="130"/>
    </location>
</feature>
<evidence type="ECO:0000256" key="1">
    <source>
        <dbReference type="SAM" id="MobiDB-lite"/>
    </source>
</evidence>
<feature type="compositionally biased region" description="Polar residues" evidence="1">
    <location>
        <begin position="1"/>
        <end position="20"/>
    </location>
</feature>
<evidence type="ECO:0000313" key="3">
    <source>
        <dbReference type="Proteomes" id="UP000054560"/>
    </source>
</evidence>
<dbReference type="RefSeq" id="XP_014145970.1">
    <property type="nucleotide sequence ID" value="XM_014290495.1"/>
</dbReference>
<feature type="region of interest" description="Disordered" evidence="1">
    <location>
        <begin position="1"/>
        <end position="23"/>
    </location>
</feature>
<name>A0A0L0F7G6_9EUKA</name>
<organism evidence="2 3">
    <name type="scientific">Sphaeroforma arctica JP610</name>
    <dbReference type="NCBI Taxonomy" id="667725"/>
    <lineage>
        <taxon>Eukaryota</taxon>
        <taxon>Ichthyosporea</taxon>
        <taxon>Ichthyophonida</taxon>
        <taxon>Sphaeroforma</taxon>
    </lineage>
</organism>
<gene>
    <name evidence="2" type="ORF">SARC_15385</name>
</gene>
<protein>
    <submittedName>
        <fullName evidence="2">Uncharacterized protein</fullName>
    </submittedName>
</protein>
<dbReference type="AlphaFoldDB" id="A0A0L0F7G6"/>
<proteinExistence type="predicted"/>
<dbReference type="Proteomes" id="UP000054560">
    <property type="component" value="Unassembled WGS sequence"/>
</dbReference>
<dbReference type="GeneID" id="25915889"/>